<protein>
    <submittedName>
        <fullName evidence="1">Uncharacterized protein</fullName>
    </submittedName>
</protein>
<dbReference type="Proteomes" id="UP000023152">
    <property type="component" value="Unassembled WGS sequence"/>
</dbReference>
<evidence type="ECO:0000313" key="2">
    <source>
        <dbReference type="Proteomes" id="UP000023152"/>
    </source>
</evidence>
<comment type="caution">
    <text evidence="1">The sequence shown here is derived from an EMBL/GenBank/DDBJ whole genome shotgun (WGS) entry which is preliminary data.</text>
</comment>
<accession>X6NWJ0</accession>
<proteinExistence type="predicted"/>
<evidence type="ECO:0000313" key="1">
    <source>
        <dbReference type="EMBL" id="ETO30680.1"/>
    </source>
</evidence>
<gene>
    <name evidence="1" type="ORF">RFI_06439</name>
</gene>
<keyword evidence="2" id="KW-1185">Reference proteome</keyword>
<name>X6NWJ0_RETFI</name>
<sequence length="467" mass="55678">MLDYQSLSTIEYHYKQVDCCDPVVYRLIDTLWNVNKFCPLYISISFSNSNLGLKKKKTQKKELNLESQPLIDKVNEITKNLLTKVTTTFKNLEVWIQLFNYNTKKNEDQWEDLLTSSLKEWWLSDSFGEKFTGECYHRKVVWFLHPSRYNKIEKNFRNVFKEQVESKSDYFCFDNKCWDEDSRDELKNCVVGSLSKQDSNTRLSKQNKKHKFDSDALFWTKENIIFNEDEKEEKVPQNEESEHDIELFKSELEYCIACTGWKELLTNCQNITILGDLWKFIQRTMENEMCIRKLNENIIDLSKLDLAMKKFGEYKKLTDNFMIVLQRYLLIIPAELIAFYEFCRNLDHKYLSDMETKFEKEKNVLHNFSKEFQSMVDRVKSDLFHTMWKMQITNDLNPISTIVDLIGVFKLADLHWNTLISKIKDNTLQYADLEIYSNIKWEPEMNILLSDSKLQVQNGSTTFTKHQ</sequence>
<dbReference type="AlphaFoldDB" id="X6NWJ0"/>
<dbReference type="EMBL" id="ASPP01005363">
    <property type="protein sequence ID" value="ETO30680.1"/>
    <property type="molecule type" value="Genomic_DNA"/>
</dbReference>
<dbReference type="OrthoDB" id="186462at2759"/>
<reference evidence="1 2" key="1">
    <citation type="journal article" date="2013" name="Curr. Biol.">
        <title>The Genome of the Foraminiferan Reticulomyxa filosa.</title>
        <authorList>
            <person name="Glockner G."/>
            <person name="Hulsmann N."/>
            <person name="Schleicher M."/>
            <person name="Noegel A.A."/>
            <person name="Eichinger L."/>
            <person name="Gallinger C."/>
            <person name="Pawlowski J."/>
            <person name="Sierra R."/>
            <person name="Euteneuer U."/>
            <person name="Pillet L."/>
            <person name="Moustafa A."/>
            <person name="Platzer M."/>
            <person name="Groth M."/>
            <person name="Szafranski K."/>
            <person name="Schliwa M."/>
        </authorList>
    </citation>
    <scope>NUCLEOTIDE SEQUENCE [LARGE SCALE GENOMIC DNA]</scope>
</reference>
<organism evidence="1 2">
    <name type="scientific">Reticulomyxa filosa</name>
    <dbReference type="NCBI Taxonomy" id="46433"/>
    <lineage>
        <taxon>Eukaryota</taxon>
        <taxon>Sar</taxon>
        <taxon>Rhizaria</taxon>
        <taxon>Retaria</taxon>
        <taxon>Foraminifera</taxon>
        <taxon>Monothalamids</taxon>
        <taxon>Reticulomyxidae</taxon>
        <taxon>Reticulomyxa</taxon>
    </lineage>
</organism>